<dbReference type="InterPro" id="IPR034804">
    <property type="entry name" value="SQR/QFR_C/D"/>
</dbReference>
<dbReference type="Proteomes" id="UP000001880">
    <property type="component" value="Chromosome"/>
</dbReference>
<feature type="transmembrane region" description="Helical" evidence="1">
    <location>
        <begin position="20"/>
        <end position="41"/>
    </location>
</feature>
<name>D0LIK0_HALO1</name>
<evidence type="ECO:0000313" key="3">
    <source>
        <dbReference type="Proteomes" id="UP000001880"/>
    </source>
</evidence>
<dbReference type="STRING" id="502025.Hoch_5881"/>
<sequence length="228" mass="24886">MSWVSSYVKSSVGSKHLMAITGIILSGFVLGHMAGNLLAFLGPDAYNSYAHALKENAPLLWGTRITLFFAVIVHVVAALRLTAINKAARPVAYKRYEPRRTPFYARVMPMTGLILLAFIVYHLLHYTLGVVQVEGFAGNNLDELGRPDVYGMLIHGFSNYLVGASYLVAMAILCMHLAHGVSSLFQSIGFNHPKYNAFVRNVGPVYALIIFVGNCSLVLGVWAGIIAL</sequence>
<proteinExistence type="predicted"/>
<dbReference type="GO" id="GO:0016020">
    <property type="term" value="C:membrane"/>
    <property type="evidence" value="ECO:0007669"/>
    <property type="project" value="InterPro"/>
</dbReference>
<dbReference type="KEGG" id="hoh:Hoch_5881"/>
<keyword evidence="1" id="KW-0472">Membrane</keyword>
<organism evidence="2 3">
    <name type="scientific">Haliangium ochraceum (strain DSM 14365 / JCM 11303 / SMP-2)</name>
    <dbReference type="NCBI Taxonomy" id="502025"/>
    <lineage>
        <taxon>Bacteria</taxon>
        <taxon>Pseudomonadati</taxon>
        <taxon>Myxococcota</taxon>
        <taxon>Polyangia</taxon>
        <taxon>Haliangiales</taxon>
        <taxon>Kofleriaceae</taxon>
        <taxon>Haliangium</taxon>
    </lineage>
</organism>
<accession>D0LIK0</accession>
<feature type="transmembrane region" description="Helical" evidence="1">
    <location>
        <begin position="61"/>
        <end position="82"/>
    </location>
</feature>
<reference evidence="2 3" key="1">
    <citation type="journal article" date="2010" name="Stand. Genomic Sci.">
        <title>Complete genome sequence of Haliangium ochraceum type strain (SMP-2).</title>
        <authorList>
            <consortium name="US DOE Joint Genome Institute (JGI-PGF)"/>
            <person name="Ivanova N."/>
            <person name="Daum C."/>
            <person name="Lang E."/>
            <person name="Abt B."/>
            <person name="Kopitz M."/>
            <person name="Saunders E."/>
            <person name="Lapidus A."/>
            <person name="Lucas S."/>
            <person name="Glavina Del Rio T."/>
            <person name="Nolan M."/>
            <person name="Tice H."/>
            <person name="Copeland A."/>
            <person name="Cheng J.F."/>
            <person name="Chen F."/>
            <person name="Bruce D."/>
            <person name="Goodwin L."/>
            <person name="Pitluck S."/>
            <person name="Mavromatis K."/>
            <person name="Pati A."/>
            <person name="Mikhailova N."/>
            <person name="Chen A."/>
            <person name="Palaniappan K."/>
            <person name="Land M."/>
            <person name="Hauser L."/>
            <person name="Chang Y.J."/>
            <person name="Jeffries C.D."/>
            <person name="Detter J.C."/>
            <person name="Brettin T."/>
            <person name="Rohde M."/>
            <person name="Goker M."/>
            <person name="Bristow J."/>
            <person name="Markowitz V."/>
            <person name="Eisen J.A."/>
            <person name="Hugenholtz P."/>
            <person name="Kyrpides N.C."/>
            <person name="Klenk H.P."/>
        </authorList>
    </citation>
    <scope>NUCLEOTIDE SEQUENCE [LARGE SCALE GENOMIC DNA]</scope>
    <source>
        <strain evidence="3">DSM 14365 / CIP 107738 / JCM 11303 / AJ 13395 / SMP-2</strain>
    </source>
</reference>
<keyword evidence="1" id="KW-1133">Transmembrane helix</keyword>
<feature type="transmembrane region" description="Helical" evidence="1">
    <location>
        <begin position="160"/>
        <end position="185"/>
    </location>
</feature>
<evidence type="ECO:0000313" key="2">
    <source>
        <dbReference type="EMBL" id="ACY18356.1"/>
    </source>
</evidence>
<dbReference type="AlphaFoldDB" id="D0LIK0"/>
<dbReference type="RefSeq" id="WP_012830948.1">
    <property type="nucleotide sequence ID" value="NC_013440.1"/>
</dbReference>
<gene>
    <name evidence="2" type="ordered locus">Hoch_5881</name>
</gene>
<keyword evidence="1" id="KW-0812">Transmembrane</keyword>
<dbReference type="Gene3D" id="1.20.1300.10">
    <property type="entry name" value="Fumarate reductase/succinate dehydrogenase, transmembrane subunit"/>
    <property type="match status" value="1"/>
</dbReference>
<dbReference type="SUPFAM" id="SSF81343">
    <property type="entry name" value="Fumarate reductase respiratory complex transmembrane subunits"/>
    <property type="match status" value="1"/>
</dbReference>
<dbReference type="NCBIfam" id="TIGR02046">
    <property type="entry name" value="sdhC_b558_fam"/>
    <property type="match status" value="1"/>
</dbReference>
<feature type="transmembrane region" description="Helical" evidence="1">
    <location>
        <begin position="205"/>
        <end position="227"/>
    </location>
</feature>
<dbReference type="InterPro" id="IPR011138">
    <property type="entry name" value="Cytochrome_b-558"/>
</dbReference>
<evidence type="ECO:0000256" key="1">
    <source>
        <dbReference type="SAM" id="Phobius"/>
    </source>
</evidence>
<protein>
    <submittedName>
        <fullName evidence="2">Succinate dehydrogenase (Or fumarate reductase) cytochrome b subunit, b558 family</fullName>
    </submittedName>
</protein>
<keyword evidence="3" id="KW-1185">Reference proteome</keyword>
<dbReference type="CDD" id="cd03498">
    <property type="entry name" value="SQR_TypeB_2_TM"/>
    <property type="match status" value="1"/>
</dbReference>
<dbReference type="HOGENOM" id="CLU_077968_0_0_7"/>
<dbReference type="EMBL" id="CP001804">
    <property type="protein sequence ID" value="ACY18356.1"/>
    <property type="molecule type" value="Genomic_DNA"/>
</dbReference>
<dbReference type="eggNOG" id="ENOG502Z7RU">
    <property type="taxonomic scope" value="Bacteria"/>
</dbReference>
<feature type="transmembrane region" description="Helical" evidence="1">
    <location>
        <begin position="103"/>
        <end position="124"/>
    </location>
</feature>